<dbReference type="EMBL" id="FOAS01000001">
    <property type="protein sequence ID" value="SEK22121.1"/>
    <property type="molecule type" value="Genomic_DNA"/>
</dbReference>
<evidence type="ECO:0000259" key="8">
    <source>
        <dbReference type="Pfam" id="PF01694"/>
    </source>
</evidence>
<dbReference type="GO" id="GO:0004252">
    <property type="term" value="F:serine-type endopeptidase activity"/>
    <property type="evidence" value="ECO:0007669"/>
    <property type="project" value="InterPro"/>
</dbReference>
<accession>A0A1H7F7Q0</accession>
<dbReference type="InterPro" id="IPR050925">
    <property type="entry name" value="Rhomboid_protease_S54"/>
</dbReference>
<dbReference type="PANTHER" id="PTHR43731">
    <property type="entry name" value="RHOMBOID PROTEASE"/>
    <property type="match status" value="1"/>
</dbReference>
<name>A0A1H7F7Q0_9GAMM</name>
<evidence type="ECO:0000256" key="4">
    <source>
        <dbReference type="ARBA" id="ARBA00022801"/>
    </source>
</evidence>
<dbReference type="RefSeq" id="WP_074864107.1">
    <property type="nucleotide sequence ID" value="NZ_FOAS01000001.1"/>
</dbReference>
<keyword evidence="4" id="KW-0378">Hydrolase</keyword>
<protein>
    <submittedName>
        <fullName evidence="9">Rhomboid family protein</fullName>
    </submittedName>
</protein>
<feature type="transmembrane region" description="Helical" evidence="7">
    <location>
        <begin position="180"/>
        <end position="199"/>
    </location>
</feature>
<dbReference type="SUPFAM" id="SSF144091">
    <property type="entry name" value="Rhomboid-like"/>
    <property type="match status" value="1"/>
</dbReference>
<reference evidence="9 10" key="1">
    <citation type="submission" date="2016-10" db="EMBL/GenBank/DDBJ databases">
        <authorList>
            <person name="de Groot N.N."/>
        </authorList>
    </citation>
    <scope>NUCLEOTIDE SEQUENCE [LARGE SCALE GENOMIC DNA]</scope>
    <source>
        <strain evidence="9 10">JCM 19513</strain>
    </source>
</reference>
<dbReference type="PANTHER" id="PTHR43731:SF14">
    <property type="entry name" value="PRESENILIN-ASSOCIATED RHOMBOID-LIKE PROTEIN, MITOCHONDRIAL"/>
    <property type="match status" value="1"/>
</dbReference>
<organism evidence="9 10">
    <name type="scientific">Atopomonas hussainii</name>
    <dbReference type="NCBI Taxonomy" id="1429083"/>
    <lineage>
        <taxon>Bacteria</taxon>
        <taxon>Pseudomonadati</taxon>
        <taxon>Pseudomonadota</taxon>
        <taxon>Gammaproteobacteria</taxon>
        <taxon>Pseudomonadales</taxon>
        <taxon>Pseudomonadaceae</taxon>
        <taxon>Atopomonas</taxon>
    </lineage>
</organism>
<comment type="subcellular location">
    <subcellularLocation>
        <location evidence="1">Membrane</location>
        <topology evidence="1">Multi-pass membrane protein</topology>
    </subcellularLocation>
</comment>
<feature type="transmembrane region" description="Helical" evidence="7">
    <location>
        <begin position="270"/>
        <end position="289"/>
    </location>
</feature>
<dbReference type="GO" id="GO:0016020">
    <property type="term" value="C:membrane"/>
    <property type="evidence" value="ECO:0007669"/>
    <property type="project" value="UniProtKB-SubCell"/>
</dbReference>
<dbReference type="STRING" id="1429083.GCA_001885685_02415"/>
<evidence type="ECO:0000256" key="1">
    <source>
        <dbReference type="ARBA" id="ARBA00004141"/>
    </source>
</evidence>
<feature type="transmembrane region" description="Helical" evidence="7">
    <location>
        <begin position="205"/>
        <end position="226"/>
    </location>
</feature>
<keyword evidence="5 7" id="KW-1133">Transmembrane helix</keyword>
<keyword evidence="3 7" id="KW-0812">Transmembrane</keyword>
<feature type="transmembrane region" description="Helical" evidence="7">
    <location>
        <begin position="233"/>
        <end position="255"/>
    </location>
</feature>
<dbReference type="Pfam" id="PF01694">
    <property type="entry name" value="Rhomboid"/>
    <property type="match status" value="1"/>
</dbReference>
<feature type="transmembrane region" description="Helical" evidence="7">
    <location>
        <begin position="12"/>
        <end position="33"/>
    </location>
</feature>
<proteinExistence type="inferred from homology"/>
<keyword evidence="6 7" id="KW-0472">Membrane</keyword>
<sequence>MLVIPIEDKFSWRHLPWVTVLLILCNSLIHLYMEGRDQRLMVQAEQVYLDAQLQRKEWPLFLAYLKPKDAETWQELHELSPADAVSSGVLPLLWYDRDFTAHLETHWQKSPDALWQSSRESFQAALQRVSAFAYGLTPAEAKPWAWLSYQFLHGDWGHLLGNMLFLALFGFALERHLGAGLFIGLYLLCGVLAGLAHAQSDWTSAVPLVGASGAIAGLMGMYLGVYGLKRREFFYTVGFWFGSFRAPAVIMLPVWLGKELFGAYWSDDNVAYWAHAGGLVAGFVLTWALRRGWRKVDEQLTQSVEEAPAVVLPIPERLLDQIEALEYESSWPALQRVCQQEPNNVQAWQYALEVASALRQREAWLQQVVQVALAGQLNKAEQQTLLKLYLPSGQFGPMPAGLALGLSEVLLRLGSANRAAPLILTVLQAGTRHPKIVQQASRIEQALAGMVFEELRLQLQQARERVTKAAPTA</sequence>
<comment type="similarity">
    <text evidence="2">Belongs to the peptidase S54 family.</text>
</comment>
<gene>
    <name evidence="9" type="ORF">SAMN05216214_101139</name>
</gene>
<evidence type="ECO:0000256" key="2">
    <source>
        <dbReference type="ARBA" id="ARBA00009045"/>
    </source>
</evidence>
<evidence type="ECO:0000256" key="5">
    <source>
        <dbReference type="ARBA" id="ARBA00022989"/>
    </source>
</evidence>
<evidence type="ECO:0000256" key="7">
    <source>
        <dbReference type="SAM" id="Phobius"/>
    </source>
</evidence>
<dbReference type="Proteomes" id="UP000185766">
    <property type="component" value="Unassembled WGS sequence"/>
</dbReference>
<dbReference type="Gene3D" id="1.20.1540.10">
    <property type="entry name" value="Rhomboid-like"/>
    <property type="match status" value="1"/>
</dbReference>
<evidence type="ECO:0000313" key="10">
    <source>
        <dbReference type="Proteomes" id="UP000185766"/>
    </source>
</evidence>
<feature type="domain" description="Peptidase S54 rhomboid" evidence="8">
    <location>
        <begin position="142"/>
        <end position="291"/>
    </location>
</feature>
<dbReference type="InterPro" id="IPR022764">
    <property type="entry name" value="Peptidase_S54_rhomboid_dom"/>
</dbReference>
<keyword evidence="10" id="KW-1185">Reference proteome</keyword>
<evidence type="ECO:0000313" key="9">
    <source>
        <dbReference type="EMBL" id="SEK22121.1"/>
    </source>
</evidence>
<dbReference type="InterPro" id="IPR035952">
    <property type="entry name" value="Rhomboid-like_sf"/>
</dbReference>
<dbReference type="AlphaFoldDB" id="A0A1H7F7Q0"/>
<evidence type="ECO:0000256" key="3">
    <source>
        <dbReference type="ARBA" id="ARBA00022692"/>
    </source>
</evidence>
<evidence type="ECO:0000256" key="6">
    <source>
        <dbReference type="ARBA" id="ARBA00023136"/>
    </source>
</evidence>